<dbReference type="PRINTS" id="PR00385">
    <property type="entry name" value="P450"/>
</dbReference>
<evidence type="ECO:0000256" key="11">
    <source>
        <dbReference type="ARBA" id="ARBA00023136"/>
    </source>
</evidence>
<evidence type="ECO:0000256" key="10">
    <source>
        <dbReference type="ARBA" id="ARBA00023033"/>
    </source>
</evidence>
<dbReference type="GO" id="GO:0016705">
    <property type="term" value="F:oxidoreductase activity, acting on paired donors, with incorporation or reduction of molecular oxygen"/>
    <property type="evidence" value="ECO:0007669"/>
    <property type="project" value="InterPro"/>
</dbReference>
<comment type="similarity">
    <text evidence="3 13">Belongs to the cytochrome P450 family.</text>
</comment>
<evidence type="ECO:0000256" key="14">
    <source>
        <dbReference type="SAM" id="Phobius"/>
    </source>
</evidence>
<dbReference type="FunFam" id="1.10.630.10:FF:000126">
    <property type="entry name" value="Predicted protein"/>
    <property type="match status" value="1"/>
</dbReference>
<keyword evidence="6 12" id="KW-0479">Metal-binding</keyword>
<comment type="caution">
    <text evidence="15">The sequence shown here is derived from an EMBL/GenBank/DDBJ whole genome shotgun (WGS) entry which is preliminary data.</text>
</comment>
<evidence type="ECO:0000256" key="7">
    <source>
        <dbReference type="ARBA" id="ARBA00022989"/>
    </source>
</evidence>
<comment type="cofactor">
    <cofactor evidence="1 12">
        <name>heme</name>
        <dbReference type="ChEBI" id="CHEBI:30413"/>
    </cofactor>
</comment>
<keyword evidence="4 12" id="KW-0349">Heme</keyword>
<evidence type="ECO:0000256" key="6">
    <source>
        <dbReference type="ARBA" id="ARBA00022723"/>
    </source>
</evidence>
<keyword evidence="10 13" id="KW-0503">Monooxygenase</keyword>
<dbReference type="InterPro" id="IPR002401">
    <property type="entry name" value="Cyt_P450_E_grp-I"/>
</dbReference>
<evidence type="ECO:0000256" key="13">
    <source>
        <dbReference type="RuleBase" id="RU000461"/>
    </source>
</evidence>
<dbReference type="PROSITE" id="PS00086">
    <property type="entry name" value="CYTOCHROME_P450"/>
    <property type="match status" value="1"/>
</dbReference>
<evidence type="ECO:0000256" key="8">
    <source>
        <dbReference type="ARBA" id="ARBA00023002"/>
    </source>
</evidence>
<dbReference type="EMBL" id="JAAGAX010000008">
    <property type="protein sequence ID" value="KAF2307064.1"/>
    <property type="molecule type" value="Genomic_DNA"/>
</dbReference>
<evidence type="ECO:0000256" key="5">
    <source>
        <dbReference type="ARBA" id="ARBA00022692"/>
    </source>
</evidence>
<dbReference type="InterPro" id="IPR001128">
    <property type="entry name" value="Cyt_P450"/>
</dbReference>
<dbReference type="GO" id="GO:0004497">
    <property type="term" value="F:monooxygenase activity"/>
    <property type="evidence" value="ECO:0007669"/>
    <property type="project" value="UniProtKB-KW"/>
</dbReference>
<feature type="transmembrane region" description="Helical" evidence="14">
    <location>
        <begin position="295"/>
        <end position="314"/>
    </location>
</feature>
<evidence type="ECO:0000256" key="1">
    <source>
        <dbReference type="ARBA" id="ARBA00001971"/>
    </source>
</evidence>
<proteinExistence type="inferred from homology"/>
<dbReference type="PRINTS" id="PR00463">
    <property type="entry name" value="EP450I"/>
</dbReference>
<dbReference type="PANTHER" id="PTHR47956:SF17">
    <property type="entry name" value="CYTOCHROME P450 71B36-LIKE"/>
    <property type="match status" value="1"/>
</dbReference>
<evidence type="ECO:0000256" key="2">
    <source>
        <dbReference type="ARBA" id="ARBA00004167"/>
    </source>
</evidence>
<name>A0A6A6M1B0_HEVBR</name>
<dbReference type="Gene3D" id="1.10.630.10">
    <property type="entry name" value="Cytochrome P450"/>
    <property type="match status" value="1"/>
</dbReference>
<evidence type="ECO:0000256" key="4">
    <source>
        <dbReference type="ARBA" id="ARBA00022617"/>
    </source>
</evidence>
<feature type="binding site" description="axial binding residue" evidence="12">
    <location>
        <position position="287"/>
    </location>
    <ligand>
        <name>heme</name>
        <dbReference type="ChEBI" id="CHEBI:30413"/>
    </ligand>
    <ligandPart>
        <name>Fe</name>
        <dbReference type="ChEBI" id="CHEBI:18248"/>
    </ligandPart>
</feature>
<dbReference type="Pfam" id="PF00067">
    <property type="entry name" value="p450"/>
    <property type="match status" value="1"/>
</dbReference>
<dbReference type="GO" id="GO:0005506">
    <property type="term" value="F:iron ion binding"/>
    <property type="evidence" value="ECO:0007669"/>
    <property type="project" value="InterPro"/>
</dbReference>
<reference evidence="15 16" key="1">
    <citation type="journal article" date="2020" name="Mol. Plant">
        <title>The Chromosome-Based Rubber Tree Genome Provides New Insights into Spurge Genome Evolution and Rubber Biosynthesis.</title>
        <authorList>
            <person name="Liu J."/>
            <person name="Shi C."/>
            <person name="Shi C.C."/>
            <person name="Li W."/>
            <person name="Zhang Q.J."/>
            <person name="Zhang Y."/>
            <person name="Li K."/>
            <person name="Lu H.F."/>
            <person name="Shi C."/>
            <person name="Zhu S.T."/>
            <person name="Xiao Z.Y."/>
            <person name="Nan H."/>
            <person name="Yue Y."/>
            <person name="Zhu X.G."/>
            <person name="Wu Y."/>
            <person name="Hong X.N."/>
            <person name="Fan G.Y."/>
            <person name="Tong Y."/>
            <person name="Zhang D."/>
            <person name="Mao C.L."/>
            <person name="Liu Y.L."/>
            <person name="Hao S.J."/>
            <person name="Liu W.Q."/>
            <person name="Lv M.Q."/>
            <person name="Zhang H.B."/>
            <person name="Liu Y."/>
            <person name="Hu-Tang G.R."/>
            <person name="Wang J.P."/>
            <person name="Wang J.H."/>
            <person name="Sun Y.H."/>
            <person name="Ni S.B."/>
            <person name="Chen W.B."/>
            <person name="Zhang X.C."/>
            <person name="Jiao Y.N."/>
            <person name="Eichler E.E."/>
            <person name="Li G.H."/>
            <person name="Liu X."/>
            <person name="Gao L.Z."/>
        </authorList>
    </citation>
    <scope>NUCLEOTIDE SEQUENCE [LARGE SCALE GENOMIC DNA]</scope>
    <source>
        <strain evidence="16">cv. GT1</strain>
        <tissue evidence="15">Leaf</tissue>
    </source>
</reference>
<evidence type="ECO:0000313" key="16">
    <source>
        <dbReference type="Proteomes" id="UP000467840"/>
    </source>
</evidence>
<dbReference type="GO" id="GO:0016020">
    <property type="term" value="C:membrane"/>
    <property type="evidence" value="ECO:0007669"/>
    <property type="project" value="UniProtKB-SubCell"/>
</dbReference>
<evidence type="ECO:0000256" key="9">
    <source>
        <dbReference type="ARBA" id="ARBA00023004"/>
    </source>
</evidence>
<accession>A0A6A6M1B0</accession>
<keyword evidence="9 12" id="KW-0408">Iron</keyword>
<keyword evidence="5 14" id="KW-0812">Transmembrane</keyword>
<dbReference type="InterPro" id="IPR017972">
    <property type="entry name" value="Cyt_P450_CS"/>
</dbReference>
<comment type="subcellular location">
    <subcellularLocation>
        <location evidence="2">Membrane</location>
        <topology evidence="2">Single-pass membrane protein</topology>
    </subcellularLocation>
</comment>
<gene>
    <name evidence="15" type="ORF">GH714_024641</name>
</gene>
<keyword evidence="8 13" id="KW-0560">Oxidoreductase</keyword>
<evidence type="ECO:0008006" key="17">
    <source>
        <dbReference type="Google" id="ProtNLM"/>
    </source>
</evidence>
<dbReference type="AlphaFoldDB" id="A0A6A6M1B0"/>
<keyword evidence="16" id="KW-1185">Reference proteome</keyword>
<sequence>MLLHLGRIPTVVISSAEEAREVLKTHDLACCSRPLLAGSGRVSYNYKDVAFAPYGVAGSFSTGELIPFVGWIVDQITGHQARTERVFHQLDTFLQYVIDDHLKPGRKKKQDDLIDVLLGIEKEQAELGRAAQFTKSNIKAVLTNIFLGGVDTSANTVNWAMAELVRNPRVMKQVQDEIRNRVGKKGRVTEGDIDKLEYLKMVIKETFRLHPAAPLLIPRETMSHCKISRYNIYPKTMIQVNAWAIGRDPQYWTDPEHFFPERFADSSIDFKGQNFEFLPFGAGRRICPGMHMGTITVEAVLANLLYCLIGNYLMGCRRKTLIWKSEPVLVLLSLRRLL</sequence>
<evidence type="ECO:0000256" key="12">
    <source>
        <dbReference type="PIRSR" id="PIRSR602401-1"/>
    </source>
</evidence>
<dbReference type="PANTHER" id="PTHR47956">
    <property type="entry name" value="CYTOCHROME P450 71B11-RELATED"/>
    <property type="match status" value="1"/>
</dbReference>
<keyword evidence="11 14" id="KW-0472">Membrane</keyword>
<evidence type="ECO:0000313" key="15">
    <source>
        <dbReference type="EMBL" id="KAF2307064.1"/>
    </source>
</evidence>
<organism evidence="15 16">
    <name type="scientific">Hevea brasiliensis</name>
    <name type="common">Para rubber tree</name>
    <name type="synonym">Siphonia brasiliensis</name>
    <dbReference type="NCBI Taxonomy" id="3981"/>
    <lineage>
        <taxon>Eukaryota</taxon>
        <taxon>Viridiplantae</taxon>
        <taxon>Streptophyta</taxon>
        <taxon>Embryophyta</taxon>
        <taxon>Tracheophyta</taxon>
        <taxon>Spermatophyta</taxon>
        <taxon>Magnoliopsida</taxon>
        <taxon>eudicotyledons</taxon>
        <taxon>Gunneridae</taxon>
        <taxon>Pentapetalae</taxon>
        <taxon>rosids</taxon>
        <taxon>fabids</taxon>
        <taxon>Malpighiales</taxon>
        <taxon>Euphorbiaceae</taxon>
        <taxon>Crotonoideae</taxon>
        <taxon>Micrandreae</taxon>
        <taxon>Hevea</taxon>
    </lineage>
</organism>
<dbReference type="GO" id="GO:0020037">
    <property type="term" value="F:heme binding"/>
    <property type="evidence" value="ECO:0007669"/>
    <property type="project" value="InterPro"/>
</dbReference>
<dbReference type="SUPFAM" id="SSF48264">
    <property type="entry name" value="Cytochrome P450"/>
    <property type="match status" value="1"/>
</dbReference>
<dbReference type="InterPro" id="IPR050193">
    <property type="entry name" value="Cytochrome_P450_71"/>
</dbReference>
<keyword evidence="7 14" id="KW-1133">Transmembrane helix</keyword>
<evidence type="ECO:0000256" key="3">
    <source>
        <dbReference type="ARBA" id="ARBA00010617"/>
    </source>
</evidence>
<protein>
    <recommendedName>
        <fullName evidence="17">Cytochrome P450</fullName>
    </recommendedName>
</protein>
<dbReference type="Proteomes" id="UP000467840">
    <property type="component" value="Chromosome 9"/>
</dbReference>
<dbReference type="InterPro" id="IPR036396">
    <property type="entry name" value="Cyt_P450_sf"/>
</dbReference>